<dbReference type="PANTHER" id="PTHR43362:SF1">
    <property type="entry name" value="MANNITOL DEHYDROGENASE 2-RELATED"/>
    <property type="match status" value="1"/>
</dbReference>
<feature type="domain" description="Mannitol dehydrogenase C-terminal" evidence="4">
    <location>
        <begin position="289"/>
        <end position="470"/>
    </location>
</feature>
<keyword evidence="1" id="KW-0560">Oxidoreductase</keyword>
<dbReference type="Pfam" id="PF01232">
    <property type="entry name" value="Mannitol_dh"/>
    <property type="match status" value="1"/>
</dbReference>
<comment type="caution">
    <text evidence="5">The sequence shown here is derived from an EMBL/GenBank/DDBJ whole genome shotgun (WGS) entry which is preliminary data.</text>
</comment>
<keyword evidence="2" id="KW-0520">NAD</keyword>
<dbReference type="InterPro" id="IPR000669">
    <property type="entry name" value="Mannitol_DH"/>
</dbReference>
<dbReference type="Proteomes" id="UP001524587">
    <property type="component" value="Unassembled WGS sequence"/>
</dbReference>
<evidence type="ECO:0000259" key="3">
    <source>
        <dbReference type="Pfam" id="PF01232"/>
    </source>
</evidence>
<dbReference type="PRINTS" id="PR00084">
    <property type="entry name" value="MTLDHDRGNASE"/>
</dbReference>
<dbReference type="InterPro" id="IPR050988">
    <property type="entry name" value="Mannitol_DH/Oxidoreductase"/>
</dbReference>
<evidence type="ECO:0000256" key="2">
    <source>
        <dbReference type="ARBA" id="ARBA00023027"/>
    </source>
</evidence>
<evidence type="ECO:0000259" key="4">
    <source>
        <dbReference type="Pfam" id="PF08125"/>
    </source>
</evidence>
<dbReference type="EMBL" id="JAMSKV010000001">
    <property type="protein sequence ID" value="MCQ8277138.1"/>
    <property type="molecule type" value="Genomic_DNA"/>
</dbReference>
<evidence type="ECO:0000313" key="5">
    <source>
        <dbReference type="EMBL" id="MCQ8277138.1"/>
    </source>
</evidence>
<organism evidence="5 6">
    <name type="scientific">Endosaccharibacter trunci</name>
    <dbReference type="NCBI Taxonomy" id="2812733"/>
    <lineage>
        <taxon>Bacteria</taxon>
        <taxon>Pseudomonadati</taxon>
        <taxon>Pseudomonadota</taxon>
        <taxon>Alphaproteobacteria</taxon>
        <taxon>Acetobacterales</taxon>
        <taxon>Acetobacteraceae</taxon>
        <taxon>Endosaccharibacter</taxon>
    </lineage>
</organism>
<sequence length="487" mass="53370">MPLNNAALDSQIFDVPALDYSRRSISAGIVHFGIGNFFRSHLAAYTERCLSHAGQQHWGIVGVGLSGGARSEAKAAVFREQDGLYSLTEMAPDGTNVVRVIGAMIDSLLAPADPEAVLRRLADPAIRIVSMTITEGGYLLDQDNRFDADHPDVRHDLAHPERPRTVFGFVTEALRRRLDTGAGPFTVLSCDNLRSNGDAARAAFTGFARLRDPALAEWIDGNVSFPNAMVDRIAPTVSRELAAELNARSGLDDRSPVLAESFSQWVLEDAFCAGRPAWDRVGVQFSPAVHEWEAVKQRMLNASHMMLTFPGMLAGFRFVHEAMTEPKLVELLDSFMRKDVIPLLTPPEGVDLDAYRREVLARFSNAAMMDGLLRVGSDGASKIPVFMTATIRLMLEHGYDMRRPAFLIASYLEALRGRDQKGAPIPFEEPTLSDADRAAATGDDLDAALRIAPFAGWQRATTPAFTQAIRDAQTRLRERGVLGAIPE</sequence>
<evidence type="ECO:0000313" key="6">
    <source>
        <dbReference type="Proteomes" id="UP001524587"/>
    </source>
</evidence>
<dbReference type="InterPro" id="IPR013328">
    <property type="entry name" value="6PGD_dom2"/>
</dbReference>
<dbReference type="InterPro" id="IPR013118">
    <property type="entry name" value="Mannitol_DH_C"/>
</dbReference>
<keyword evidence="6" id="KW-1185">Reference proteome</keyword>
<dbReference type="PROSITE" id="PS00974">
    <property type="entry name" value="MANNITOL_DHGENASE"/>
    <property type="match status" value="1"/>
</dbReference>
<dbReference type="InterPro" id="IPR008927">
    <property type="entry name" value="6-PGluconate_DH-like_C_sf"/>
</dbReference>
<dbReference type="Pfam" id="PF08125">
    <property type="entry name" value="Mannitol_dh_C"/>
    <property type="match status" value="1"/>
</dbReference>
<evidence type="ECO:0000256" key="1">
    <source>
        <dbReference type="ARBA" id="ARBA00023002"/>
    </source>
</evidence>
<accession>A0ABT1W2P8</accession>
<dbReference type="SUPFAM" id="SSF48179">
    <property type="entry name" value="6-phosphogluconate dehydrogenase C-terminal domain-like"/>
    <property type="match status" value="1"/>
</dbReference>
<name>A0ABT1W2P8_9PROT</name>
<gene>
    <name evidence="5" type="ORF">NFI95_01565</name>
</gene>
<dbReference type="InterPro" id="IPR036291">
    <property type="entry name" value="NAD(P)-bd_dom_sf"/>
</dbReference>
<proteinExistence type="predicted"/>
<dbReference type="Gene3D" id="3.40.50.720">
    <property type="entry name" value="NAD(P)-binding Rossmann-like Domain"/>
    <property type="match status" value="1"/>
</dbReference>
<protein>
    <submittedName>
        <fullName evidence="5">Mannitol dehydrogenase family protein</fullName>
    </submittedName>
</protein>
<dbReference type="Gene3D" id="1.10.1040.10">
    <property type="entry name" value="N-(1-d-carboxylethyl)-l-norvaline Dehydrogenase, domain 2"/>
    <property type="match status" value="1"/>
</dbReference>
<feature type="domain" description="Mannitol dehydrogenase N-terminal" evidence="3">
    <location>
        <begin position="28"/>
        <end position="279"/>
    </location>
</feature>
<dbReference type="InterPro" id="IPR013131">
    <property type="entry name" value="Mannitol_DH_N"/>
</dbReference>
<reference evidence="5 6" key="1">
    <citation type="submission" date="2022-06" db="EMBL/GenBank/DDBJ databases">
        <title>Endosaccharibacter gen. nov., sp. nov., endophytic bacteria isolated from sugarcane.</title>
        <authorList>
            <person name="Pitiwittayakul N."/>
            <person name="Yukphan P."/>
            <person name="Charoenyingcharoen P."/>
            <person name="Tanasupawat S."/>
        </authorList>
    </citation>
    <scope>NUCLEOTIDE SEQUENCE [LARGE SCALE GENOMIC DNA]</scope>
    <source>
        <strain evidence="5 6">KSS8</strain>
    </source>
</reference>
<dbReference type="SUPFAM" id="SSF51735">
    <property type="entry name" value="NAD(P)-binding Rossmann-fold domains"/>
    <property type="match status" value="1"/>
</dbReference>
<dbReference type="InterPro" id="IPR023027">
    <property type="entry name" value="Mannitol_DH_CS"/>
</dbReference>
<dbReference type="PANTHER" id="PTHR43362">
    <property type="entry name" value="MANNITOL DEHYDROGENASE DSF1-RELATED"/>
    <property type="match status" value="1"/>
</dbReference>